<dbReference type="Pfam" id="PF01261">
    <property type="entry name" value="AP_endonuc_2"/>
    <property type="match status" value="1"/>
</dbReference>
<reference evidence="12 13" key="2">
    <citation type="submission" date="2025-05" db="UniProtKB">
        <authorList>
            <consortium name="RefSeq"/>
        </authorList>
    </citation>
    <scope>IDENTIFICATION</scope>
    <source>
        <strain evidence="12 13">Aabys</strain>
        <tissue evidence="12 13">Whole body</tissue>
    </source>
</reference>
<dbReference type="Gene3D" id="3.20.20.150">
    <property type="entry name" value="Divalent-metal-dependent TIM barrel enzymes"/>
    <property type="match status" value="1"/>
</dbReference>
<dbReference type="PANTHER" id="PTHR43489">
    <property type="entry name" value="ISOMERASE"/>
    <property type="match status" value="1"/>
</dbReference>
<dbReference type="RefSeq" id="XP_058977636.1">
    <property type="nucleotide sequence ID" value="XM_059121653.1"/>
</dbReference>
<evidence type="ECO:0000313" key="12">
    <source>
        <dbReference type="RefSeq" id="XP_058977636.1"/>
    </source>
</evidence>
<sequence length="261" mass="29758">MVLKFAANLNFLFTEARTISERICLAHKAGFRAVEIPYPRSEETAVVKAKQETGIQVSLLNIALGSNELQLGATSIPGAEQQFQEHLNETIQLAKQLQCNKIHLMSGLVGKHSREEHLKTYIENLKYAANLLAQENMVGVIEPINKYSVHSYFMNCYDLAVSVLDEVKSDNLKMLMDVFHRQLIRGDLANGFTELSKYIGHIQIAQVPHRHEPDQEGELDYRYVFKLIERLGYADYIGCEYKPKTNTTDGLKWLTKYSLHL</sequence>
<accession>A0A1I8MSV9</accession>
<comment type="similarity">
    <text evidence="3 7">Belongs to the hyi family.</text>
</comment>
<dbReference type="GO" id="GO:0008903">
    <property type="term" value="F:hydroxypyruvate isomerase activity"/>
    <property type="evidence" value="ECO:0007669"/>
    <property type="project" value="UniProtKB-EC"/>
</dbReference>
<comment type="catalytic activity">
    <reaction evidence="1 7">
        <text>3-hydroxypyruvate = 2-hydroxy-3-oxopropanoate</text>
        <dbReference type="Rhea" id="RHEA:11952"/>
        <dbReference type="ChEBI" id="CHEBI:17180"/>
        <dbReference type="ChEBI" id="CHEBI:57978"/>
        <dbReference type="EC" id="5.3.1.22"/>
    </reaction>
</comment>
<dbReference type="InterPro" id="IPR013022">
    <property type="entry name" value="Xyl_isomerase-like_TIM-brl"/>
</dbReference>
<comment type="function">
    <text evidence="2 7">Catalyzes the reversible isomerization between hydroxypyruvate and 2-hydroxy-3-oxopropanoate (also termed tartronate semialdehyde).</text>
</comment>
<evidence type="ECO:0000313" key="11">
    <source>
        <dbReference type="Proteomes" id="UP001652621"/>
    </source>
</evidence>
<organism evidence="10">
    <name type="scientific">Musca domestica</name>
    <name type="common">House fly</name>
    <dbReference type="NCBI Taxonomy" id="7370"/>
    <lineage>
        <taxon>Eukaryota</taxon>
        <taxon>Metazoa</taxon>
        <taxon>Ecdysozoa</taxon>
        <taxon>Arthropoda</taxon>
        <taxon>Hexapoda</taxon>
        <taxon>Insecta</taxon>
        <taxon>Pterygota</taxon>
        <taxon>Neoptera</taxon>
        <taxon>Endopterygota</taxon>
        <taxon>Diptera</taxon>
        <taxon>Brachycera</taxon>
        <taxon>Muscomorpha</taxon>
        <taxon>Muscoidea</taxon>
        <taxon>Muscidae</taxon>
        <taxon>Musca</taxon>
    </lineage>
</organism>
<dbReference type="SUPFAM" id="SSF51658">
    <property type="entry name" value="Xylose isomerase-like"/>
    <property type="match status" value="1"/>
</dbReference>
<dbReference type="InterPro" id="IPR036237">
    <property type="entry name" value="Xyl_isomerase-like_sf"/>
</dbReference>
<evidence type="ECO:0000256" key="5">
    <source>
        <dbReference type="ARBA" id="ARBA00017985"/>
    </source>
</evidence>
<keyword evidence="6 7" id="KW-0413">Isomerase</keyword>
<dbReference type="VEuPathDB" id="VectorBase:MDOMA2_009345"/>
<evidence type="ECO:0000256" key="7">
    <source>
        <dbReference type="PIRNR" id="PIRNR006241"/>
    </source>
</evidence>
<protein>
    <recommendedName>
        <fullName evidence="5 7">Putative hydroxypyruvate isomerase</fullName>
        <ecNumber evidence="4 7">5.3.1.22</ecNumber>
    </recommendedName>
</protein>
<dbReference type="EnsemblMetazoa" id="MDOA008118-RA">
    <property type="protein sequence ID" value="MDOA008118-PA"/>
    <property type="gene ID" value="MDOA008118"/>
</dbReference>
<evidence type="ECO:0000313" key="13">
    <source>
        <dbReference type="RefSeq" id="XP_058977645.1"/>
    </source>
</evidence>
<dbReference type="InterPro" id="IPR050417">
    <property type="entry name" value="Sugar_Epim/Isomerase"/>
</dbReference>
<dbReference type="PIRSF" id="PIRSF006241">
    <property type="entry name" value="HyI"/>
    <property type="match status" value="1"/>
</dbReference>
<dbReference type="OrthoDB" id="4214675at2759"/>
<feature type="domain" description="Xylose isomerase-like TIM barrel" evidence="9">
    <location>
        <begin position="25"/>
        <end position="256"/>
    </location>
</feature>
<dbReference type="GO" id="GO:0046487">
    <property type="term" value="P:glyoxylate metabolic process"/>
    <property type="evidence" value="ECO:0007669"/>
    <property type="project" value="TreeGrafter"/>
</dbReference>
<dbReference type="VEuPathDB" id="VectorBase:MDOA008118"/>
<dbReference type="RefSeq" id="XP_058977645.1">
    <property type="nucleotide sequence ID" value="XM_059121662.1"/>
</dbReference>
<dbReference type="InterPro" id="IPR026040">
    <property type="entry name" value="HyI-like"/>
</dbReference>
<feature type="active site" description="Proton donor/acceptor" evidence="8">
    <location>
        <position position="240"/>
    </location>
</feature>
<evidence type="ECO:0000256" key="8">
    <source>
        <dbReference type="PIRSR" id="PIRSR006241-50"/>
    </source>
</evidence>
<keyword evidence="11" id="KW-1185">Reference proteome</keyword>
<dbReference type="AlphaFoldDB" id="A0A1I8MSV9"/>
<dbReference type="eggNOG" id="KOG4518">
    <property type="taxonomic scope" value="Eukaryota"/>
</dbReference>
<evidence type="ECO:0000256" key="2">
    <source>
        <dbReference type="ARBA" id="ARBA00002968"/>
    </source>
</evidence>
<dbReference type="EnsemblMetazoa" id="MDOA008118-RB">
    <property type="protein sequence ID" value="MDOA008118-PB"/>
    <property type="gene ID" value="MDOA008118"/>
</dbReference>
<dbReference type="EC" id="5.3.1.22" evidence="4 7"/>
<evidence type="ECO:0000256" key="3">
    <source>
        <dbReference type="ARBA" id="ARBA00005962"/>
    </source>
</evidence>
<gene>
    <name evidence="10" type="primary">101889688</name>
    <name evidence="12 13" type="synonym">LOC101889688</name>
</gene>
<proteinExistence type="inferred from homology"/>
<name>A0A1I8MSV9_MUSDO</name>
<evidence type="ECO:0000259" key="9">
    <source>
        <dbReference type="Pfam" id="PF01261"/>
    </source>
</evidence>
<evidence type="ECO:0000256" key="4">
    <source>
        <dbReference type="ARBA" id="ARBA00012570"/>
    </source>
</evidence>
<evidence type="ECO:0000256" key="1">
    <source>
        <dbReference type="ARBA" id="ARBA00000476"/>
    </source>
</evidence>
<reference evidence="10" key="1">
    <citation type="submission" date="2020-05" db="UniProtKB">
        <authorList>
            <consortium name="EnsemblMetazoa"/>
        </authorList>
    </citation>
    <scope>IDENTIFICATION</scope>
    <source>
        <strain evidence="10">Aabys</strain>
    </source>
</reference>
<dbReference type="PANTHER" id="PTHR43489:SF6">
    <property type="entry name" value="HYDROXYPYRUVATE ISOMERASE-RELATED"/>
    <property type="match status" value="1"/>
</dbReference>
<dbReference type="FunFam" id="3.20.20.150:FF:000007">
    <property type="entry name" value="Hydroxypyruvate isomerase"/>
    <property type="match status" value="1"/>
</dbReference>
<evidence type="ECO:0000313" key="10">
    <source>
        <dbReference type="EnsemblMetazoa" id="MDOA008118-PB"/>
    </source>
</evidence>
<dbReference type="STRING" id="7370.A0A1I8MSV9"/>
<evidence type="ECO:0000256" key="6">
    <source>
        <dbReference type="ARBA" id="ARBA00023235"/>
    </source>
</evidence>
<feature type="active site" description="Proton donor/acceptor" evidence="8">
    <location>
        <position position="142"/>
    </location>
</feature>
<dbReference type="Proteomes" id="UP001652621">
    <property type="component" value="Unplaced"/>
</dbReference>